<proteinExistence type="predicted"/>
<dbReference type="Proteomes" id="UP001158576">
    <property type="component" value="Chromosome XSR"/>
</dbReference>
<feature type="coiled-coil region" evidence="1">
    <location>
        <begin position="293"/>
        <end position="327"/>
    </location>
</feature>
<keyword evidence="5" id="KW-1185">Reference proteome</keyword>
<keyword evidence="1" id="KW-0175">Coiled coil</keyword>
<protein>
    <submittedName>
        <fullName evidence="4">Oidioi.mRNA.OKI2018_I69.XSR.g15840.t1.cds</fullName>
    </submittedName>
</protein>
<dbReference type="InterPro" id="IPR051333">
    <property type="entry name" value="CLIP_Serine_Protease"/>
</dbReference>
<dbReference type="Pfam" id="PF00089">
    <property type="entry name" value="Trypsin"/>
    <property type="match status" value="1"/>
</dbReference>
<dbReference type="EMBL" id="OU015569">
    <property type="protein sequence ID" value="CAG5098631.1"/>
    <property type="molecule type" value="Genomic_DNA"/>
</dbReference>
<evidence type="ECO:0000259" key="3">
    <source>
        <dbReference type="PROSITE" id="PS50240"/>
    </source>
</evidence>
<feature type="region of interest" description="Disordered" evidence="2">
    <location>
        <begin position="164"/>
        <end position="189"/>
    </location>
</feature>
<organism evidence="4 5">
    <name type="scientific">Oikopleura dioica</name>
    <name type="common">Tunicate</name>
    <dbReference type="NCBI Taxonomy" id="34765"/>
    <lineage>
        <taxon>Eukaryota</taxon>
        <taxon>Metazoa</taxon>
        <taxon>Chordata</taxon>
        <taxon>Tunicata</taxon>
        <taxon>Appendicularia</taxon>
        <taxon>Copelata</taxon>
        <taxon>Oikopleuridae</taxon>
        <taxon>Oikopleura</taxon>
    </lineage>
</organism>
<dbReference type="PANTHER" id="PTHR24260">
    <property type="match status" value="1"/>
</dbReference>
<dbReference type="PANTHER" id="PTHR24260:SF136">
    <property type="entry name" value="GH08193P-RELATED"/>
    <property type="match status" value="1"/>
</dbReference>
<feature type="compositionally biased region" description="Low complexity" evidence="2">
    <location>
        <begin position="167"/>
        <end position="185"/>
    </location>
</feature>
<dbReference type="PROSITE" id="PS50240">
    <property type="entry name" value="TRYPSIN_DOM"/>
    <property type="match status" value="1"/>
</dbReference>
<gene>
    <name evidence="4" type="ORF">OKIOD_LOCUS7398</name>
</gene>
<evidence type="ECO:0000256" key="2">
    <source>
        <dbReference type="SAM" id="MobiDB-lite"/>
    </source>
</evidence>
<dbReference type="InterPro" id="IPR043504">
    <property type="entry name" value="Peptidase_S1_PA_chymotrypsin"/>
</dbReference>
<sequence length="920" mass="100684">MLRRLTRSYRLILLIGKSSIKSNKQVAFQRNLTNPQKFDGEFRQIIPGSHISATFSSSVANVDLLDNFSKLASKIDACLLSGCCYDSNEYQTSRGIVPKCYRPLQAAPSTVPPSLVQVVPITKAIPATSAPVKTSQYTLAPEQIKANLQELKLKLDLQNGARSVKKTTTTATPTTTTTAETTQQTKMKEDPDKVVAHGDLMSSYTKKTCLQLSTTKTMNDTVRELTMDKLNCGSIQWQNYDPENDPNLQQSSEAGMKLLMDKLKEKQEKTTTILAGGKTEVIDSSGNVQMSLQAKLEEKLKKSRMEKKKTSSECKKLEENFAKQRKTRFSNEDEKKFKDICGFVPDAEYMFGLITSLQILKEEEAKNWKMPGMALEMELVDWPVIEKCIGRKSVLNQKFNCFARTDRIWNKASCFKNGCIYHGEDCFYCKEAIENMKASKVAIEQINDGLGECQISTKKRQLCKGYVKEDGESLAKKMMMLQMMANPSMGIMLEKKNQSKCEKLGCCYERNDKKMIMQMIMMNNNAASMQPVVPQTTMNPMMALLGGGSSSSSNMNNMMSMLSGGSSSSSMNSMMSLLGGGSKASTDPLQMMLSGMTGSSSSFNALSGLGGYGLSSSSGSSSDALMMSMMMGGNPMNSLLMKKFEEDDDSTCFAPIDFDRTDDHECVPDIANNECGVASENATEHSWNVIFEGPNGSRCGGALICSSWILSTASCLRSLADDVSDIQAYTDITNGTDLSSATALTIRQVQEHPLYQSVSYGRHRLLNDIAVVQINSVSNAPICLPSKSSLNPAVNDEVFSFSYGAEDSSGSYSEEMKRSNFNLMKLKVCEDNYGNVDFSSSLCAEQGSDSSNAGSPICHNDKGSVVASMIGGNYKIAGLVAGGPDNCVLSSNTPAVFLSVRKNLHWILEATNNCCQATLF</sequence>
<evidence type="ECO:0000313" key="4">
    <source>
        <dbReference type="EMBL" id="CAG5098631.1"/>
    </source>
</evidence>
<dbReference type="SUPFAM" id="SSF50494">
    <property type="entry name" value="Trypsin-like serine proteases"/>
    <property type="match status" value="1"/>
</dbReference>
<dbReference type="Gene3D" id="2.40.10.10">
    <property type="entry name" value="Trypsin-like serine proteases"/>
    <property type="match status" value="1"/>
</dbReference>
<feature type="domain" description="Peptidase S1" evidence="3">
    <location>
        <begin position="670"/>
        <end position="912"/>
    </location>
</feature>
<dbReference type="InterPro" id="IPR009003">
    <property type="entry name" value="Peptidase_S1_PA"/>
</dbReference>
<evidence type="ECO:0000256" key="1">
    <source>
        <dbReference type="SAM" id="Coils"/>
    </source>
</evidence>
<dbReference type="InterPro" id="IPR001254">
    <property type="entry name" value="Trypsin_dom"/>
</dbReference>
<accession>A0ABN7SG18</accession>
<evidence type="ECO:0000313" key="5">
    <source>
        <dbReference type="Proteomes" id="UP001158576"/>
    </source>
</evidence>
<dbReference type="SMART" id="SM00020">
    <property type="entry name" value="Tryp_SPc"/>
    <property type="match status" value="1"/>
</dbReference>
<name>A0ABN7SG18_OIKDI</name>
<reference evidence="4 5" key="1">
    <citation type="submission" date="2021-04" db="EMBL/GenBank/DDBJ databases">
        <authorList>
            <person name="Bliznina A."/>
        </authorList>
    </citation>
    <scope>NUCLEOTIDE SEQUENCE [LARGE SCALE GENOMIC DNA]</scope>
</reference>